<evidence type="ECO:0000256" key="10">
    <source>
        <dbReference type="ARBA" id="ARBA00038897"/>
    </source>
</evidence>
<dbReference type="InterPro" id="IPR006094">
    <property type="entry name" value="Oxid_FAD_bind_N"/>
</dbReference>
<dbReference type="Gene3D" id="3.30.70.2190">
    <property type="match status" value="1"/>
</dbReference>
<comment type="similarity">
    <text evidence="2">Belongs to the FAD-binding oxidoreductase/transferase type 4 family.</text>
</comment>
<keyword evidence="3" id="KW-0285">Flavoprotein</keyword>
<dbReference type="PROSITE" id="PS00198">
    <property type="entry name" value="4FE4S_FER_1"/>
    <property type="match status" value="1"/>
</dbReference>
<evidence type="ECO:0000259" key="12">
    <source>
        <dbReference type="PROSITE" id="PS51387"/>
    </source>
</evidence>
<dbReference type="InterPro" id="IPR017900">
    <property type="entry name" value="4Fe4S_Fe_S_CS"/>
</dbReference>
<evidence type="ECO:0000256" key="6">
    <source>
        <dbReference type="ARBA" id="ARBA00022946"/>
    </source>
</evidence>
<evidence type="ECO:0000313" key="14">
    <source>
        <dbReference type="Proteomes" id="UP000184603"/>
    </source>
</evidence>
<evidence type="ECO:0000313" key="13">
    <source>
        <dbReference type="EMBL" id="SHO44053.1"/>
    </source>
</evidence>
<dbReference type="PROSITE" id="PS51379">
    <property type="entry name" value="4FE4S_FER_2"/>
    <property type="match status" value="1"/>
</dbReference>
<evidence type="ECO:0000259" key="11">
    <source>
        <dbReference type="PROSITE" id="PS51379"/>
    </source>
</evidence>
<dbReference type="GO" id="GO:0008720">
    <property type="term" value="F:D-lactate dehydrogenase (NAD+) activity"/>
    <property type="evidence" value="ECO:0007669"/>
    <property type="project" value="TreeGrafter"/>
</dbReference>
<feature type="domain" description="FAD-binding PCMH-type" evidence="12">
    <location>
        <begin position="40"/>
        <end position="269"/>
    </location>
</feature>
<evidence type="ECO:0000256" key="3">
    <source>
        <dbReference type="ARBA" id="ARBA00022630"/>
    </source>
</evidence>
<keyword evidence="9" id="KW-0411">Iron-sulfur</keyword>
<dbReference type="EC" id="1.1.2.4" evidence="10"/>
<keyword evidence="8" id="KW-0408">Iron</keyword>
<dbReference type="Pfam" id="PF13183">
    <property type="entry name" value="Fer4_8"/>
    <property type="match status" value="1"/>
</dbReference>
<accession>A0A1M7XYI7</accession>
<keyword evidence="6" id="KW-0809">Transit peptide</keyword>
<dbReference type="Gene3D" id="1.10.1060.10">
    <property type="entry name" value="Alpha-helical ferredoxin"/>
    <property type="match status" value="1"/>
</dbReference>
<evidence type="ECO:0000256" key="9">
    <source>
        <dbReference type="ARBA" id="ARBA00023014"/>
    </source>
</evidence>
<keyword evidence="5" id="KW-0274">FAD</keyword>
<dbReference type="InterPro" id="IPR016169">
    <property type="entry name" value="FAD-bd_PCMH_sub2"/>
</dbReference>
<comment type="cofactor">
    <cofactor evidence="1">
        <name>FAD</name>
        <dbReference type="ChEBI" id="CHEBI:57692"/>
    </cofactor>
</comment>
<name>A0A1M7XYI7_9BACT</name>
<dbReference type="EMBL" id="FRFE01000002">
    <property type="protein sequence ID" value="SHO44053.1"/>
    <property type="molecule type" value="Genomic_DNA"/>
</dbReference>
<evidence type="ECO:0000256" key="7">
    <source>
        <dbReference type="ARBA" id="ARBA00023002"/>
    </source>
</evidence>
<keyword evidence="4" id="KW-0479">Metal-binding</keyword>
<evidence type="ECO:0000256" key="2">
    <source>
        <dbReference type="ARBA" id="ARBA00008000"/>
    </source>
</evidence>
<dbReference type="InterPro" id="IPR016164">
    <property type="entry name" value="FAD-linked_Oxase-like_C"/>
</dbReference>
<dbReference type="InterPro" id="IPR016166">
    <property type="entry name" value="FAD-bd_PCMH"/>
</dbReference>
<dbReference type="GO" id="GO:0046872">
    <property type="term" value="F:metal ion binding"/>
    <property type="evidence" value="ECO:0007669"/>
    <property type="project" value="UniProtKB-KW"/>
</dbReference>
<dbReference type="Gene3D" id="3.30.465.10">
    <property type="match status" value="1"/>
</dbReference>
<dbReference type="InterPro" id="IPR016171">
    <property type="entry name" value="Vanillyl_alc_oxidase_C-sub2"/>
</dbReference>
<dbReference type="Pfam" id="PF02913">
    <property type="entry name" value="FAD-oxidase_C"/>
    <property type="match status" value="1"/>
</dbReference>
<dbReference type="InterPro" id="IPR036318">
    <property type="entry name" value="FAD-bd_PCMH-like_sf"/>
</dbReference>
<gene>
    <name evidence="13" type="ORF">SAMN02745220_00626</name>
</gene>
<dbReference type="Pfam" id="PF02754">
    <property type="entry name" value="CCG"/>
    <property type="match status" value="1"/>
</dbReference>
<dbReference type="Pfam" id="PF01565">
    <property type="entry name" value="FAD_binding_4"/>
    <property type="match status" value="1"/>
</dbReference>
<keyword evidence="14" id="KW-1185">Reference proteome</keyword>
<dbReference type="AlphaFoldDB" id="A0A1M7XYI7"/>
<evidence type="ECO:0000256" key="8">
    <source>
        <dbReference type="ARBA" id="ARBA00023004"/>
    </source>
</evidence>
<proteinExistence type="inferred from homology"/>
<dbReference type="SUPFAM" id="SSF55103">
    <property type="entry name" value="FAD-linked oxidases, C-terminal domain"/>
    <property type="match status" value="1"/>
</dbReference>
<sequence>MSTAKTSQNVTKDLDNFIEPERIYRDEVRRTAYSVDASMFDRVAKTVVDIQDEQEVVKLLEHARTTGTPITFRAGGTSINGQCSGSGILARIRGPFWNQTKVMDEGRYIQAWSGVLGAKVNELLKPFQKMMGPDPASLASANMGGIIVNNAAGMCCTVEQNAYATMKDIRIVLADGTILDTSDAESVAQFRKSHTSLLYKLIELRNELLSKPEVAERIKRKYKIKNTCGYAVNAFVDFEDPIDILTHLMIGSEGTLGFVTNTTLRTIDCHSFRATTLIFFPDLRTGTKAVSRWLETKAANAAELFDGPTLQALVNLPIAPKVMQGIDPNACCVLLEAKASNQAELQEKVDALSGAISDLEVLSDYEFFTDEEQCESLWAFRRALFPACVGNREAHESVLLEDICFPVDKIEEGVSELGKLFGKYGYIGGVHGHAFHGNFHFAIPVDLSTEKELHKMHQFLDEVMQVVVSYDGSLKAEHGTGYAVAPFVKMEWGQEIYDIMCRTKKLLDPFNILNPGVLINDDPTCHTKSLRVPIASHPKLDKCVNCGFCEPVCPSGKIASSPRQRVSLWRAIAHLKDSQPAKAMEWEKAYDKLGTDLCATDGICTTRCPMRVDVAGFVRDRRDQLASKTTKKIANKVGCSIGGATRGAALLLNGVALVQRLAGDAFMYKSAGLAEKIVGPSLPTWNAHMPKGAKKLPTTSSKGNDVVVYVPSCAIRTMGDSVHDPAESLAEVTLRVLERAGFRVVYPDNINKLCCGKAFETKGLFEEADNKSREMEAVLLKASENGKYPILCETSPCLARMRKVMDERLKMYEPVEFATKYLVDRLTLQKVAKKIAIHPTCSTRLMGLAEPFMKLAQQCAEEVVWPQDIQCCGFSGDKGFSHPQLNEVALATLKNQIQGCDMGYSTSRTCEIGLSLHGEVPYRNIFYLIDECMGSAS</sequence>
<dbReference type="GO" id="GO:0004458">
    <property type="term" value="F:D-lactate dehydrogenase (cytochrome) activity"/>
    <property type="evidence" value="ECO:0007669"/>
    <property type="project" value="UniProtKB-EC"/>
</dbReference>
<organism evidence="13 14">
    <name type="scientific">Desulfopila aestuarii DSM 18488</name>
    <dbReference type="NCBI Taxonomy" id="1121416"/>
    <lineage>
        <taxon>Bacteria</taxon>
        <taxon>Pseudomonadati</taxon>
        <taxon>Thermodesulfobacteriota</taxon>
        <taxon>Desulfobulbia</taxon>
        <taxon>Desulfobulbales</taxon>
        <taxon>Desulfocapsaceae</taxon>
        <taxon>Desulfopila</taxon>
    </lineage>
</organism>
<dbReference type="GO" id="GO:0071949">
    <property type="term" value="F:FAD binding"/>
    <property type="evidence" value="ECO:0007669"/>
    <property type="project" value="InterPro"/>
</dbReference>
<evidence type="ECO:0000256" key="5">
    <source>
        <dbReference type="ARBA" id="ARBA00022827"/>
    </source>
</evidence>
<dbReference type="STRING" id="1121416.SAMN02745220_00626"/>
<dbReference type="Gene3D" id="3.30.43.10">
    <property type="entry name" value="Uridine Diphospho-n-acetylenolpyruvylglucosamine Reductase, domain 2"/>
    <property type="match status" value="1"/>
</dbReference>
<dbReference type="InterPro" id="IPR017896">
    <property type="entry name" value="4Fe4S_Fe-S-bd"/>
</dbReference>
<reference evidence="13 14" key="1">
    <citation type="submission" date="2016-12" db="EMBL/GenBank/DDBJ databases">
        <authorList>
            <person name="Song W.-J."/>
            <person name="Kurnit D.M."/>
        </authorList>
    </citation>
    <scope>NUCLEOTIDE SEQUENCE [LARGE SCALE GENOMIC DNA]</scope>
    <source>
        <strain evidence="13 14">DSM 18488</strain>
    </source>
</reference>
<dbReference type="OrthoDB" id="9811557at2"/>
<dbReference type="PROSITE" id="PS51387">
    <property type="entry name" value="FAD_PCMH"/>
    <property type="match status" value="1"/>
</dbReference>
<feature type="domain" description="4Fe-4S ferredoxin-type" evidence="11">
    <location>
        <begin position="532"/>
        <end position="563"/>
    </location>
</feature>
<dbReference type="SUPFAM" id="SSF46548">
    <property type="entry name" value="alpha-helical ferredoxin"/>
    <property type="match status" value="1"/>
</dbReference>
<dbReference type="InterPro" id="IPR004113">
    <property type="entry name" value="FAD-bd_oxidored_4_C"/>
</dbReference>
<dbReference type="Proteomes" id="UP000184603">
    <property type="component" value="Unassembled WGS sequence"/>
</dbReference>
<evidence type="ECO:0000256" key="1">
    <source>
        <dbReference type="ARBA" id="ARBA00001974"/>
    </source>
</evidence>
<dbReference type="Gene3D" id="3.30.70.2740">
    <property type="match status" value="1"/>
</dbReference>
<dbReference type="PANTHER" id="PTHR11748">
    <property type="entry name" value="D-LACTATE DEHYDROGENASE"/>
    <property type="match status" value="1"/>
</dbReference>
<evidence type="ECO:0000256" key="4">
    <source>
        <dbReference type="ARBA" id="ARBA00022723"/>
    </source>
</evidence>
<dbReference type="SUPFAM" id="SSF56176">
    <property type="entry name" value="FAD-binding/transporter-associated domain-like"/>
    <property type="match status" value="1"/>
</dbReference>
<dbReference type="Gene3D" id="1.10.45.10">
    <property type="entry name" value="Vanillyl-alcohol Oxidase, Chain A, domain 4"/>
    <property type="match status" value="1"/>
</dbReference>
<dbReference type="InterPro" id="IPR004017">
    <property type="entry name" value="Cys_rich_dom"/>
</dbReference>
<dbReference type="PANTHER" id="PTHR11748:SF111">
    <property type="entry name" value="D-LACTATE DEHYDROGENASE, MITOCHONDRIAL-RELATED"/>
    <property type="match status" value="1"/>
</dbReference>
<dbReference type="InterPro" id="IPR016167">
    <property type="entry name" value="FAD-bd_PCMH_sub1"/>
</dbReference>
<dbReference type="InterPro" id="IPR009051">
    <property type="entry name" value="Helical_ferredxn"/>
</dbReference>
<dbReference type="GO" id="GO:1903457">
    <property type="term" value="P:lactate catabolic process"/>
    <property type="evidence" value="ECO:0007669"/>
    <property type="project" value="TreeGrafter"/>
</dbReference>
<keyword evidence="7" id="KW-0560">Oxidoreductase</keyword>
<protein>
    <recommendedName>
        <fullName evidence="10">D-lactate dehydrogenase (cytochrome)</fullName>
        <ecNumber evidence="10">1.1.2.4</ecNumber>
    </recommendedName>
</protein>
<dbReference type="RefSeq" id="WP_073611986.1">
    <property type="nucleotide sequence ID" value="NZ_FRFE01000002.1"/>
</dbReference>
<dbReference type="GO" id="GO:0051536">
    <property type="term" value="F:iron-sulfur cluster binding"/>
    <property type="evidence" value="ECO:0007669"/>
    <property type="project" value="UniProtKB-KW"/>
</dbReference>